<proteinExistence type="predicted"/>
<comment type="caution">
    <text evidence="2">The sequence shown here is derived from an EMBL/GenBank/DDBJ whole genome shotgun (WGS) entry which is preliminary data.</text>
</comment>
<evidence type="ECO:0000313" key="2">
    <source>
        <dbReference type="EMBL" id="KAJ5376099.1"/>
    </source>
</evidence>
<dbReference type="Proteomes" id="UP001147747">
    <property type="component" value="Unassembled WGS sequence"/>
</dbReference>
<dbReference type="GeneID" id="81376602"/>
<sequence length="173" mass="18686">MISRKCAKYAGRKTPYVLAVVGTSFHPVGENAPASSCWHAFRAAQATLADPGNLDLNDLPASVGEVETSWLTANQPSEAIHDLLTIPMPMPMPYDASRKVKHGFLTTCGAEIQGTGDQYLLLSPVPAQHSLGMTPGWKCSRAERGEGEEEGEPSFGGQSRSLPIWEMAKFEEL</sequence>
<gene>
    <name evidence="2" type="ORF">N7509_012985</name>
</gene>
<reference evidence="2" key="1">
    <citation type="submission" date="2022-12" db="EMBL/GenBank/DDBJ databases">
        <authorList>
            <person name="Petersen C."/>
        </authorList>
    </citation>
    <scope>NUCLEOTIDE SEQUENCE</scope>
    <source>
        <strain evidence="2">IBT 29677</strain>
    </source>
</reference>
<protein>
    <submittedName>
        <fullName evidence="2">Uncharacterized protein</fullName>
    </submittedName>
</protein>
<dbReference type="RefSeq" id="XP_056481129.1">
    <property type="nucleotide sequence ID" value="XM_056637622.1"/>
</dbReference>
<reference evidence="2" key="2">
    <citation type="journal article" date="2023" name="IMA Fungus">
        <title>Comparative genomic study of the Penicillium genus elucidates a diverse pangenome and 15 lateral gene transfer events.</title>
        <authorList>
            <person name="Petersen C."/>
            <person name="Sorensen T."/>
            <person name="Nielsen M.R."/>
            <person name="Sondergaard T.E."/>
            <person name="Sorensen J.L."/>
            <person name="Fitzpatrick D.A."/>
            <person name="Frisvad J.C."/>
            <person name="Nielsen K.L."/>
        </authorList>
    </citation>
    <scope>NUCLEOTIDE SEQUENCE</scope>
    <source>
        <strain evidence="2">IBT 29677</strain>
    </source>
</reference>
<evidence type="ECO:0000313" key="3">
    <source>
        <dbReference type="Proteomes" id="UP001147747"/>
    </source>
</evidence>
<dbReference type="EMBL" id="JAPZBU010000012">
    <property type="protein sequence ID" value="KAJ5376099.1"/>
    <property type="molecule type" value="Genomic_DNA"/>
</dbReference>
<dbReference type="AlphaFoldDB" id="A0A9W9SF66"/>
<accession>A0A9W9SF66</accession>
<evidence type="ECO:0000256" key="1">
    <source>
        <dbReference type="SAM" id="MobiDB-lite"/>
    </source>
</evidence>
<feature type="region of interest" description="Disordered" evidence="1">
    <location>
        <begin position="138"/>
        <end position="163"/>
    </location>
</feature>
<organism evidence="2 3">
    <name type="scientific">Penicillium cosmopolitanum</name>
    <dbReference type="NCBI Taxonomy" id="1131564"/>
    <lineage>
        <taxon>Eukaryota</taxon>
        <taxon>Fungi</taxon>
        <taxon>Dikarya</taxon>
        <taxon>Ascomycota</taxon>
        <taxon>Pezizomycotina</taxon>
        <taxon>Eurotiomycetes</taxon>
        <taxon>Eurotiomycetidae</taxon>
        <taxon>Eurotiales</taxon>
        <taxon>Aspergillaceae</taxon>
        <taxon>Penicillium</taxon>
    </lineage>
</organism>
<keyword evidence="3" id="KW-1185">Reference proteome</keyword>
<name>A0A9W9SF66_9EURO</name>